<dbReference type="PANTHER" id="PTHR34131:SF2">
    <property type="entry name" value="FAMILY PROTEIN, PUTATIVE (DUF1997)-RELATED"/>
    <property type="match status" value="1"/>
</dbReference>
<dbReference type="Proteomes" id="UP001151287">
    <property type="component" value="Unassembled WGS sequence"/>
</dbReference>
<proteinExistence type="predicted"/>
<dbReference type="EMBL" id="JAMQYH010000002">
    <property type="protein sequence ID" value="KAJ1697537.1"/>
    <property type="molecule type" value="Genomic_DNA"/>
</dbReference>
<dbReference type="InterPro" id="IPR018971">
    <property type="entry name" value="DUF1997"/>
</dbReference>
<protein>
    <submittedName>
        <fullName evidence="1">Uncharacterized protein</fullName>
    </submittedName>
</protein>
<reference evidence="1" key="1">
    <citation type="journal article" date="2022" name="Cell">
        <title>Repeat-based holocentromeres influence genome architecture and karyotype evolution.</title>
        <authorList>
            <person name="Hofstatter P.G."/>
            <person name="Thangavel G."/>
            <person name="Lux T."/>
            <person name="Neumann P."/>
            <person name="Vondrak T."/>
            <person name="Novak P."/>
            <person name="Zhang M."/>
            <person name="Costa L."/>
            <person name="Castellani M."/>
            <person name="Scott A."/>
            <person name="Toegelov H."/>
            <person name="Fuchs J."/>
            <person name="Mata-Sucre Y."/>
            <person name="Dias Y."/>
            <person name="Vanzela A.L.L."/>
            <person name="Huettel B."/>
            <person name="Almeida C.C.S."/>
            <person name="Simkova H."/>
            <person name="Souza G."/>
            <person name="Pedrosa-Harand A."/>
            <person name="Macas J."/>
            <person name="Mayer K.F.X."/>
            <person name="Houben A."/>
            <person name="Marques A."/>
        </authorList>
    </citation>
    <scope>NUCLEOTIDE SEQUENCE</scope>
    <source>
        <strain evidence="1">RhyBre1mFocal</strain>
    </source>
</reference>
<dbReference type="Pfam" id="PF09366">
    <property type="entry name" value="DUF1997"/>
    <property type="match status" value="1"/>
</dbReference>
<name>A0A9Q0CPQ5_9POAL</name>
<dbReference type="PANTHER" id="PTHR34131">
    <property type="entry name" value="(RAP ANNOTATION RELEASE2) GALACTOSE-BINDING LIKE DOMAIN CONTAINING PROTEIN"/>
    <property type="match status" value="1"/>
</dbReference>
<organism evidence="1 2">
    <name type="scientific">Rhynchospora breviuscula</name>
    <dbReference type="NCBI Taxonomy" id="2022672"/>
    <lineage>
        <taxon>Eukaryota</taxon>
        <taxon>Viridiplantae</taxon>
        <taxon>Streptophyta</taxon>
        <taxon>Embryophyta</taxon>
        <taxon>Tracheophyta</taxon>
        <taxon>Spermatophyta</taxon>
        <taxon>Magnoliopsida</taxon>
        <taxon>Liliopsida</taxon>
        <taxon>Poales</taxon>
        <taxon>Cyperaceae</taxon>
        <taxon>Cyperoideae</taxon>
        <taxon>Rhynchosporeae</taxon>
        <taxon>Rhynchospora</taxon>
    </lineage>
</organism>
<evidence type="ECO:0000313" key="1">
    <source>
        <dbReference type="EMBL" id="KAJ1697537.1"/>
    </source>
</evidence>
<gene>
    <name evidence="1" type="ORF">LUZ63_006049</name>
</gene>
<comment type="caution">
    <text evidence="1">The sequence shown here is derived from an EMBL/GenBank/DDBJ whole genome shotgun (WGS) entry which is preliminary data.</text>
</comment>
<accession>A0A9Q0CPQ5</accession>
<dbReference type="AlphaFoldDB" id="A0A9Q0CPQ5"/>
<evidence type="ECO:0000313" key="2">
    <source>
        <dbReference type="Proteomes" id="UP001151287"/>
    </source>
</evidence>
<sequence>MNTLQFHPYRLCSLPKYSPFRLQLLRVKAESSAESKRARILASRKEAIPFPIGTDKNRLSEFLKDTAGVEALLNTRALHSYHPLPNSSSSSPSPSSSANSFVYRCTLYTIQFFNFEVTPVLDLRVAPTDHDCTVELLSCKFQGSEVVEKQNELFSACMRNYITWREDGGETFLDFDVNLELSLEVYTRPFSLLPLSAVEKPGNLVMQGVLDRLVPLLIQQLLQDYNSWLQQHQLQIQSSVDYDSPL</sequence>
<dbReference type="OrthoDB" id="1933789at2759"/>
<keyword evidence="2" id="KW-1185">Reference proteome</keyword>